<evidence type="ECO:0000256" key="4">
    <source>
        <dbReference type="ARBA" id="ARBA00022692"/>
    </source>
</evidence>
<dbReference type="PANTHER" id="PTHR18966">
    <property type="entry name" value="IONOTROPIC GLUTAMATE RECEPTOR"/>
    <property type="match status" value="1"/>
</dbReference>
<reference evidence="17 18" key="1">
    <citation type="journal article" date="2021" name="Sci. Rep.">
        <title>The genome of the diatom Chaetoceros tenuissimus carries an ancient integrated fragment of an extant virus.</title>
        <authorList>
            <person name="Hongo Y."/>
            <person name="Kimura K."/>
            <person name="Takaki Y."/>
            <person name="Yoshida Y."/>
            <person name="Baba S."/>
            <person name="Kobayashi G."/>
            <person name="Nagasaki K."/>
            <person name="Hano T."/>
            <person name="Tomaru Y."/>
        </authorList>
    </citation>
    <scope>NUCLEOTIDE SEQUENCE [LARGE SCALE GENOMIC DNA]</scope>
    <source>
        <strain evidence="17 18">NIES-3715</strain>
    </source>
</reference>
<name>A0AAD3D0K4_9STRA</name>
<comment type="subcellular location">
    <subcellularLocation>
        <location evidence="1">Cell membrane</location>
        <topology evidence="1">Multi-pass membrane protein</topology>
    </subcellularLocation>
</comment>
<evidence type="ECO:0000256" key="1">
    <source>
        <dbReference type="ARBA" id="ARBA00004651"/>
    </source>
</evidence>
<dbReference type="GO" id="GO:0005886">
    <property type="term" value="C:plasma membrane"/>
    <property type="evidence" value="ECO:0007669"/>
    <property type="project" value="UniProtKB-SubCell"/>
</dbReference>
<evidence type="ECO:0000256" key="6">
    <source>
        <dbReference type="ARBA" id="ARBA00023065"/>
    </source>
</evidence>
<dbReference type="Proteomes" id="UP001054902">
    <property type="component" value="Unassembled WGS sequence"/>
</dbReference>
<evidence type="ECO:0000256" key="7">
    <source>
        <dbReference type="ARBA" id="ARBA00023136"/>
    </source>
</evidence>
<keyword evidence="9" id="KW-0325">Glycoprotein</keyword>
<gene>
    <name evidence="17" type="ORF">CTEN210_12108</name>
</gene>
<evidence type="ECO:0000256" key="2">
    <source>
        <dbReference type="ARBA" id="ARBA00022448"/>
    </source>
</evidence>
<keyword evidence="7 15" id="KW-0472">Membrane</keyword>
<dbReference type="Gene3D" id="1.10.287.70">
    <property type="match status" value="1"/>
</dbReference>
<evidence type="ECO:0000256" key="13">
    <source>
        <dbReference type="PIRSR" id="PIRSR601508-3"/>
    </source>
</evidence>
<evidence type="ECO:0000256" key="15">
    <source>
        <dbReference type="SAM" id="Phobius"/>
    </source>
</evidence>
<evidence type="ECO:0000256" key="10">
    <source>
        <dbReference type="ARBA" id="ARBA00023286"/>
    </source>
</evidence>
<evidence type="ECO:0000256" key="3">
    <source>
        <dbReference type="ARBA" id="ARBA00022475"/>
    </source>
</evidence>
<feature type="compositionally biased region" description="Polar residues" evidence="14">
    <location>
        <begin position="431"/>
        <end position="453"/>
    </location>
</feature>
<dbReference type="SUPFAM" id="SSF53850">
    <property type="entry name" value="Periplasmic binding protein-like II"/>
    <property type="match status" value="1"/>
</dbReference>
<feature type="transmembrane region" description="Helical" evidence="15">
    <location>
        <begin position="127"/>
        <end position="146"/>
    </location>
</feature>
<keyword evidence="2" id="KW-0813">Transport</keyword>
<keyword evidence="6" id="KW-0406">Ion transport</keyword>
<dbReference type="EMBL" id="BLLK01000051">
    <property type="protein sequence ID" value="GFH55632.1"/>
    <property type="molecule type" value="Genomic_DNA"/>
</dbReference>
<dbReference type="PRINTS" id="PR00177">
    <property type="entry name" value="NMDARECEPTOR"/>
</dbReference>
<keyword evidence="11" id="KW-0407">Ion channel</keyword>
<evidence type="ECO:0000259" key="16">
    <source>
        <dbReference type="Pfam" id="PF00060"/>
    </source>
</evidence>
<evidence type="ECO:0000256" key="9">
    <source>
        <dbReference type="ARBA" id="ARBA00023180"/>
    </source>
</evidence>
<feature type="disulfide bond" evidence="13">
    <location>
        <begin position="230"/>
        <end position="296"/>
    </location>
</feature>
<feature type="transmembrane region" description="Helical" evidence="15">
    <location>
        <begin position="52"/>
        <end position="72"/>
    </location>
</feature>
<keyword evidence="5 15" id="KW-1133">Transmembrane helix</keyword>
<evidence type="ECO:0000256" key="12">
    <source>
        <dbReference type="PIRSR" id="PIRSR601508-2"/>
    </source>
</evidence>
<protein>
    <recommendedName>
        <fullName evidence="16">Ionotropic glutamate receptor C-terminal domain-containing protein</fullName>
    </recommendedName>
</protein>
<dbReference type="InterPro" id="IPR001508">
    <property type="entry name" value="Iono_Glu_rcpt_met"/>
</dbReference>
<proteinExistence type="predicted"/>
<keyword evidence="18" id="KW-1185">Reference proteome</keyword>
<keyword evidence="13" id="KW-1015">Disulfide bond</keyword>
<dbReference type="InterPro" id="IPR015683">
    <property type="entry name" value="Ionotropic_Glu_rcpt"/>
</dbReference>
<feature type="site" description="Crucial to convey clamshell closure to channel opening" evidence="12">
    <location>
        <position position="155"/>
    </location>
</feature>
<feature type="transmembrane region" description="Helical" evidence="15">
    <location>
        <begin position="315"/>
        <end position="335"/>
    </location>
</feature>
<dbReference type="GO" id="GO:0015276">
    <property type="term" value="F:ligand-gated monoatomic ion channel activity"/>
    <property type="evidence" value="ECO:0007669"/>
    <property type="project" value="InterPro"/>
</dbReference>
<dbReference type="Pfam" id="PF00060">
    <property type="entry name" value="Lig_chan"/>
    <property type="match status" value="1"/>
</dbReference>
<evidence type="ECO:0000256" key="14">
    <source>
        <dbReference type="SAM" id="MobiDB-lite"/>
    </source>
</evidence>
<accession>A0AAD3D0K4</accession>
<evidence type="ECO:0000256" key="11">
    <source>
        <dbReference type="ARBA" id="ARBA00023303"/>
    </source>
</evidence>
<dbReference type="AlphaFoldDB" id="A0AAD3D0K4"/>
<evidence type="ECO:0000256" key="8">
    <source>
        <dbReference type="ARBA" id="ARBA00023170"/>
    </source>
</evidence>
<keyword evidence="3" id="KW-1003">Cell membrane</keyword>
<dbReference type="InterPro" id="IPR001320">
    <property type="entry name" value="Iontro_rcpt_C"/>
</dbReference>
<feature type="domain" description="Ionotropic glutamate receptor C-terminal" evidence="16">
    <location>
        <begin position="51"/>
        <end position="323"/>
    </location>
</feature>
<feature type="region of interest" description="Disordered" evidence="14">
    <location>
        <begin position="431"/>
        <end position="463"/>
    </location>
</feature>
<keyword evidence="4 15" id="KW-0812">Transmembrane</keyword>
<evidence type="ECO:0000256" key="5">
    <source>
        <dbReference type="ARBA" id="ARBA00022989"/>
    </source>
</evidence>
<comment type="caution">
    <text evidence="17">The sequence shown here is derived from an EMBL/GenBank/DDBJ whole genome shotgun (WGS) entry which is preliminary data.</text>
</comment>
<keyword evidence="10" id="KW-1071">Ligand-gated ion channel</keyword>
<organism evidence="17 18">
    <name type="scientific">Chaetoceros tenuissimus</name>
    <dbReference type="NCBI Taxonomy" id="426638"/>
    <lineage>
        <taxon>Eukaryota</taxon>
        <taxon>Sar</taxon>
        <taxon>Stramenopiles</taxon>
        <taxon>Ochrophyta</taxon>
        <taxon>Bacillariophyta</taxon>
        <taxon>Coscinodiscophyceae</taxon>
        <taxon>Chaetocerotophycidae</taxon>
        <taxon>Chaetocerotales</taxon>
        <taxon>Chaetocerotaceae</taxon>
        <taxon>Chaetoceros</taxon>
    </lineage>
</organism>
<sequence>MSANWWFDTLTRISLGASFPKGWLDGSLIIVTIDDDRQDEFQPFSWAKPFTWTVWVAIITTLVVSALISALVEGRSRRNEAIFAPFEGSVVSTLLSYLHQAFLVVTGHLDLIPNTHAGQLVSLSMSFFAMLLLSAYTANLASFLVVERTSARLAVNTVNDIVQARQSICVWGGTPVEEEILALYENAMLVTKVGDDGVLKGVRDGECNFGVVALSSYELFQGKEEVNTDCNLIRVGRNFKTYENGLAVKADAGTLCTSLVRDMLNVHMKDLFEEGYIDELWKDLYREKHDVEDPTCFDETVISDTNSDTLNLTNVIGIFMVHGGLLFLALLVYILERYLRKRKKLNGRDSTRADILRHSQFQRHSLNAHTQFTSSNSIEGDHESTETAVLSEKVDVIESKVLGMESKMEDMATTLSEILKAVKQEQPVNVYDSSNRKSYTKQDTTDTARSSIQYDLGGNGDYEERFDDDNFSYDTNAVFR</sequence>
<dbReference type="GO" id="GO:0038023">
    <property type="term" value="F:signaling receptor activity"/>
    <property type="evidence" value="ECO:0007669"/>
    <property type="project" value="InterPro"/>
</dbReference>
<keyword evidence="8" id="KW-0675">Receptor</keyword>
<evidence type="ECO:0000313" key="17">
    <source>
        <dbReference type="EMBL" id="GFH55632.1"/>
    </source>
</evidence>
<evidence type="ECO:0000313" key="18">
    <source>
        <dbReference type="Proteomes" id="UP001054902"/>
    </source>
</evidence>